<proteinExistence type="predicted"/>
<gene>
    <name evidence="1" type="ORF">LCGC14_1254760</name>
</gene>
<organism evidence="1">
    <name type="scientific">marine sediment metagenome</name>
    <dbReference type="NCBI Taxonomy" id="412755"/>
    <lineage>
        <taxon>unclassified sequences</taxon>
        <taxon>metagenomes</taxon>
        <taxon>ecological metagenomes</taxon>
    </lineage>
</organism>
<comment type="caution">
    <text evidence="1">The sequence shown here is derived from an EMBL/GenBank/DDBJ whole genome shotgun (WGS) entry which is preliminary data.</text>
</comment>
<name>A0A0F9NJ27_9ZZZZ</name>
<sequence>MESDFFVRRFGDNSMTEEDVRKLLLSDETIDESDLFVKQIEGTDDLQELNTELAKFEDIKKSSSYSNKVREPGDSGK</sequence>
<evidence type="ECO:0000313" key="1">
    <source>
        <dbReference type="EMBL" id="KKM88820.1"/>
    </source>
</evidence>
<dbReference type="EMBL" id="LAZR01006909">
    <property type="protein sequence ID" value="KKM88820.1"/>
    <property type="molecule type" value="Genomic_DNA"/>
</dbReference>
<dbReference type="AlphaFoldDB" id="A0A0F9NJ27"/>
<accession>A0A0F9NJ27</accession>
<reference evidence="1" key="1">
    <citation type="journal article" date="2015" name="Nature">
        <title>Complex archaea that bridge the gap between prokaryotes and eukaryotes.</title>
        <authorList>
            <person name="Spang A."/>
            <person name="Saw J.H."/>
            <person name="Jorgensen S.L."/>
            <person name="Zaremba-Niedzwiedzka K."/>
            <person name="Martijn J."/>
            <person name="Lind A.E."/>
            <person name="van Eijk R."/>
            <person name="Schleper C."/>
            <person name="Guy L."/>
            <person name="Ettema T.J."/>
        </authorList>
    </citation>
    <scope>NUCLEOTIDE SEQUENCE</scope>
</reference>
<protein>
    <submittedName>
        <fullName evidence="1">Uncharacterized protein</fullName>
    </submittedName>
</protein>